<protein>
    <submittedName>
        <fullName evidence="2">Uncharacterized protein</fullName>
    </submittedName>
</protein>
<dbReference type="Proteomes" id="UP000654913">
    <property type="component" value="Chromosome 2"/>
</dbReference>
<evidence type="ECO:0000313" key="2">
    <source>
        <dbReference type="EMBL" id="BCS21239.1"/>
    </source>
</evidence>
<dbReference type="RefSeq" id="XP_041553433.1">
    <property type="nucleotide sequence ID" value="XM_041700449.1"/>
</dbReference>
<dbReference type="AlphaFoldDB" id="A0A7R7XII0"/>
<dbReference type="EMBL" id="AP024444">
    <property type="protein sequence ID" value="BCS21239.1"/>
    <property type="molecule type" value="Genomic_DNA"/>
</dbReference>
<gene>
    <name evidence="2" type="ORF">APUU_21671A</name>
</gene>
<sequence>MNDTSVEETKAASPPSPPHQLFGLSISEQQEGGGKTSNGRIGSSAAFTRLSRLACVHPRSPSCLHLDVIITPSLGFTHESLTNIKPHKARIATRAASPYFSGLNRLYVGHSPFRHIIIRWYGMA</sequence>
<dbReference type="GeneID" id="64971244"/>
<feature type="region of interest" description="Disordered" evidence="1">
    <location>
        <begin position="1"/>
        <end position="23"/>
    </location>
</feature>
<proteinExistence type="predicted"/>
<reference evidence="2" key="1">
    <citation type="submission" date="2021-01" db="EMBL/GenBank/DDBJ databases">
        <authorList>
            <consortium name="Aspergillus puulaauensis MK2 genome sequencing consortium"/>
            <person name="Kazuki M."/>
            <person name="Futagami T."/>
        </authorList>
    </citation>
    <scope>NUCLEOTIDE SEQUENCE</scope>
    <source>
        <strain evidence="2">MK2</strain>
    </source>
</reference>
<evidence type="ECO:0000256" key="1">
    <source>
        <dbReference type="SAM" id="MobiDB-lite"/>
    </source>
</evidence>
<dbReference type="KEGG" id="apuu:APUU_21671A"/>
<name>A0A7R7XII0_9EURO</name>
<keyword evidence="3" id="KW-1185">Reference proteome</keyword>
<organism evidence="2 3">
    <name type="scientific">Aspergillus puulaauensis</name>
    <dbReference type="NCBI Taxonomy" id="1220207"/>
    <lineage>
        <taxon>Eukaryota</taxon>
        <taxon>Fungi</taxon>
        <taxon>Dikarya</taxon>
        <taxon>Ascomycota</taxon>
        <taxon>Pezizomycotina</taxon>
        <taxon>Eurotiomycetes</taxon>
        <taxon>Eurotiomycetidae</taxon>
        <taxon>Eurotiales</taxon>
        <taxon>Aspergillaceae</taxon>
        <taxon>Aspergillus</taxon>
    </lineage>
</organism>
<accession>A0A7R7XII0</accession>
<reference evidence="2" key="2">
    <citation type="submission" date="2021-02" db="EMBL/GenBank/DDBJ databases">
        <title>Aspergillus puulaauensis MK2 genome sequence.</title>
        <authorList>
            <person name="Futagami T."/>
            <person name="Mori K."/>
            <person name="Kadooka C."/>
            <person name="Tanaka T."/>
        </authorList>
    </citation>
    <scope>NUCLEOTIDE SEQUENCE</scope>
    <source>
        <strain evidence="2">MK2</strain>
    </source>
</reference>
<evidence type="ECO:0000313" key="3">
    <source>
        <dbReference type="Proteomes" id="UP000654913"/>
    </source>
</evidence>